<feature type="transmembrane region" description="Helical" evidence="1">
    <location>
        <begin position="71"/>
        <end position="98"/>
    </location>
</feature>
<proteinExistence type="predicted"/>
<accession>A0A8T8DWM3</accession>
<keyword evidence="1" id="KW-1133">Transmembrane helix</keyword>
<organism evidence="2 3">
    <name type="scientific">Haloterrigena salifodinae</name>
    <dbReference type="NCBI Taxonomy" id="2675099"/>
    <lineage>
        <taxon>Archaea</taxon>
        <taxon>Methanobacteriati</taxon>
        <taxon>Methanobacteriota</taxon>
        <taxon>Stenosarchaea group</taxon>
        <taxon>Halobacteria</taxon>
        <taxon>Halobacteriales</taxon>
        <taxon>Natrialbaceae</taxon>
        <taxon>Haloterrigena</taxon>
    </lineage>
</organism>
<evidence type="ECO:0000313" key="3">
    <source>
        <dbReference type="Proteomes" id="UP000637819"/>
    </source>
</evidence>
<gene>
    <name evidence="2" type="ORF">JMJ58_11970</name>
</gene>
<dbReference type="PANTHER" id="PTHR35337">
    <property type="entry name" value="SLR1478 PROTEIN"/>
    <property type="match status" value="1"/>
</dbReference>
<sequence>MQRLRYSIGNRSSSDTDKKIRSSAYRIDRPLSCRSICRYINAASDYPRRFSHRRRVVDLVFLLEKCYVATLLYVGAFSFGVSTSITLFYNGFVVGYALSGSENVLYSIILLVPHAIVEVPAFWLAGAAGLRVPFELIRYCSGNQETVLRKSSMKRSGRQFAFAILLLGVAGWIEAIVTPMVASAF</sequence>
<feature type="transmembrane region" description="Helical" evidence="1">
    <location>
        <begin position="104"/>
        <end position="128"/>
    </location>
</feature>
<dbReference type="Proteomes" id="UP000637819">
    <property type="component" value="Chromosome"/>
</dbReference>
<keyword evidence="3" id="KW-1185">Reference proteome</keyword>
<evidence type="ECO:0000313" key="2">
    <source>
        <dbReference type="EMBL" id="QRV13671.1"/>
    </source>
</evidence>
<dbReference type="EMBL" id="CP069188">
    <property type="protein sequence ID" value="QRV13671.1"/>
    <property type="molecule type" value="Genomic_DNA"/>
</dbReference>
<dbReference type="PANTHER" id="PTHR35337:SF1">
    <property type="entry name" value="SLR1478 PROTEIN"/>
    <property type="match status" value="1"/>
</dbReference>
<name>A0A8T8DWM3_9EURY</name>
<keyword evidence="1" id="KW-0812">Transmembrane</keyword>
<dbReference type="InterPro" id="IPR002798">
    <property type="entry name" value="SpoIIM-like"/>
</dbReference>
<dbReference type="OrthoDB" id="86288at2157"/>
<dbReference type="AlphaFoldDB" id="A0A8T8DWM3"/>
<dbReference type="Pfam" id="PF01944">
    <property type="entry name" value="SpoIIM"/>
    <property type="match status" value="1"/>
</dbReference>
<feature type="transmembrane region" description="Helical" evidence="1">
    <location>
        <begin position="160"/>
        <end position="182"/>
    </location>
</feature>
<evidence type="ECO:0000256" key="1">
    <source>
        <dbReference type="SAM" id="Phobius"/>
    </source>
</evidence>
<reference evidence="2 3" key="1">
    <citation type="submission" date="2021-01" db="EMBL/GenBank/DDBJ databases">
        <title>Genome Sequence and Methylation Pattern of Haloterrigena salifodinae BOL5-1, An Extremely Halophilic Archaeon from a Bolivian Salt Mine.</title>
        <authorList>
            <person name="DasSarma P."/>
            <person name="Anton B.P."/>
            <person name="DasSarma S.L."/>
            <person name="von Ehrenheim H.A.L."/>
            <person name="Martinez F.L."/>
            <person name="Guzman D."/>
            <person name="Roberts R.J."/>
            <person name="DasSarma S."/>
        </authorList>
    </citation>
    <scope>NUCLEOTIDE SEQUENCE [LARGE SCALE GENOMIC DNA]</scope>
    <source>
        <strain evidence="2 3">BOL5-1</strain>
    </source>
</reference>
<keyword evidence="1" id="KW-0472">Membrane</keyword>
<dbReference type="KEGG" id="hsal:JMJ58_11970"/>
<protein>
    <submittedName>
        <fullName evidence="2">Stage II sporulation protein M</fullName>
    </submittedName>
</protein>